<proteinExistence type="inferred from homology"/>
<keyword evidence="9 10" id="KW-0511">Multifunctional enzyme</keyword>
<keyword evidence="6 10" id="KW-0819">tRNA processing</keyword>
<keyword evidence="1 10" id="KW-0963">Cytoplasm</keyword>
<accession>A0A3L7E2X0</accession>
<evidence type="ECO:0000256" key="8">
    <source>
        <dbReference type="ARBA" id="ARBA00023002"/>
    </source>
</evidence>
<dbReference type="InterPro" id="IPR023032">
    <property type="entry name" value="tRNA_MAMT_biosynth_bifunc_MnmC"/>
</dbReference>
<dbReference type="HAMAP" id="MF_01102">
    <property type="entry name" value="MnmC"/>
    <property type="match status" value="1"/>
</dbReference>
<evidence type="ECO:0000256" key="3">
    <source>
        <dbReference type="ARBA" id="ARBA00022630"/>
    </source>
</evidence>
<evidence type="ECO:0000256" key="2">
    <source>
        <dbReference type="ARBA" id="ARBA00022603"/>
    </source>
</evidence>
<dbReference type="EMBL" id="QRAN01000003">
    <property type="protein sequence ID" value="RLQ23215.1"/>
    <property type="molecule type" value="Genomic_DNA"/>
</dbReference>
<dbReference type="GO" id="GO:0002097">
    <property type="term" value="P:tRNA wobble base modification"/>
    <property type="evidence" value="ECO:0007669"/>
    <property type="project" value="UniProtKB-UniRule"/>
</dbReference>
<feature type="region of interest" description="FAD-dependent cmnm(5)s(2)U34 oxidoreductase" evidence="10">
    <location>
        <begin position="273"/>
        <end position="669"/>
    </location>
</feature>
<dbReference type="AlphaFoldDB" id="A0A3L7E2X0"/>
<evidence type="ECO:0000256" key="6">
    <source>
        <dbReference type="ARBA" id="ARBA00022694"/>
    </source>
</evidence>
<comment type="cofactor">
    <cofactor evidence="10">
        <name>FAD</name>
        <dbReference type="ChEBI" id="CHEBI:57692"/>
    </cofactor>
</comment>
<dbReference type="Pfam" id="PF05430">
    <property type="entry name" value="Methyltransf_30"/>
    <property type="match status" value="1"/>
</dbReference>
<dbReference type="PANTHER" id="PTHR13847">
    <property type="entry name" value="SARCOSINE DEHYDROGENASE-RELATED"/>
    <property type="match status" value="1"/>
</dbReference>
<dbReference type="SUPFAM" id="SSF54373">
    <property type="entry name" value="FAD-linked reductases, C-terminal domain"/>
    <property type="match status" value="1"/>
</dbReference>
<comment type="function">
    <text evidence="10">Catalyzes the last two steps in the biosynthesis of 5-methylaminomethyl-2-thiouridine (mnm(5)s(2)U) at the wobble position (U34) in tRNA. Catalyzes the FAD-dependent demodification of cmnm(5)s(2)U34 to nm(5)s(2)U34, followed by the transfer of a methyl group from S-adenosyl-L-methionine to nm(5)s(2)U34, to form mnm(5)s(2)U34.</text>
</comment>
<comment type="catalytic activity">
    <reaction evidence="10">
        <text>5-aminomethyl-2-thiouridine(34) in tRNA + S-adenosyl-L-methionine = 5-methylaminomethyl-2-thiouridine(34) in tRNA + S-adenosyl-L-homocysteine + H(+)</text>
        <dbReference type="Rhea" id="RHEA:19569"/>
        <dbReference type="Rhea" id="RHEA-COMP:10195"/>
        <dbReference type="Rhea" id="RHEA-COMP:10197"/>
        <dbReference type="ChEBI" id="CHEBI:15378"/>
        <dbReference type="ChEBI" id="CHEBI:57856"/>
        <dbReference type="ChEBI" id="CHEBI:59789"/>
        <dbReference type="ChEBI" id="CHEBI:74454"/>
        <dbReference type="ChEBI" id="CHEBI:74455"/>
        <dbReference type="EC" id="2.1.1.61"/>
    </reaction>
</comment>
<dbReference type="Gene3D" id="3.50.50.60">
    <property type="entry name" value="FAD/NAD(P)-binding domain"/>
    <property type="match status" value="1"/>
</dbReference>
<dbReference type="InterPro" id="IPR036188">
    <property type="entry name" value="FAD/NAD-bd_sf"/>
</dbReference>
<dbReference type="OrthoDB" id="9786494at2"/>
<comment type="subcellular location">
    <subcellularLocation>
        <location evidence="10">Cytoplasm</location>
    </subcellularLocation>
</comment>
<evidence type="ECO:0000256" key="9">
    <source>
        <dbReference type="ARBA" id="ARBA00023268"/>
    </source>
</evidence>
<dbReference type="InterPro" id="IPR029063">
    <property type="entry name" value="SAM-dependent_MTases_sf"/>
</dbReference>
<dbReference type="SUPFAM" id="SSF51905">
    <property type="entry name" value="FAD/NAD(P)-binding domain"/>
    <property type="match status" value="1"/>
</dbReference>
<keyword evidence="5 10" id="KW-0949">S-adenosyl-L-methionine</keyword>
<dbReference type="InterPro" id="IPR006076">
    <property type="entry name" value="FAD-dep_OxRdtase"/>
</dbReference>
<evidence type="ECO:0000256" key="4">
    <source>
        <dbReference type="ARBA" id="ARBA00022679"/>
    </source>
</evidence>
<organism evidence="13 14">
    <name type="scientific">Seongchinamella sediminis</name>
    <dbReference type="NCBI Taxonomy" id="2283635"/>
    <lineage>
        <taxon>Bacteria</taxon>
        <taxon>Pseudomonadati</taxon>
        <taxon>Pseudomonadota</taxon>
        <taxon>Gammaproteobacteria</taxon>
        <taxon>Cellvibrionales</taxon>
        <taxon>Halieaceae</taxon>
        <taxon>Seongchinamella</taxon>
    </lineage>
</organism>
<name>A0A3L7E2X0_9GAMM</name>
<dbReference type="GO" id="GO:0032259">
    <property type="term" value="P:methylation"/>
    <property type="evidence" value="ECO:0007669"/>
    <property type="project" value="UniProtKB-KW"/>
</dbReference>
<evidence type="ECO:0000259" key="12">
    <source>
        <dbReference type="Pfam" id="PF05430"/>
    </source>
</evidence>
<gene>
    <name evidence="10 13" type="primary">mnmC</name>
    <name evidence="13" type="ORF">DWB85_04420</name>
</gene>
<evidence type="ECO:0000313" key="14">
    <source>
        <dbReference type="Proteomes" id="UP000265509"/>
    </source>
</evidence>
<dbReference type="NCBIfam" id="TIGR03197">
    <property type="entry name" value="MnmC_Cterm"/>
    <property type="match status" value="1"/>
</dbReference>
<keyword evidence="7 10" id="KW-0274">FAD</keyword>
<comment type="similarity">
    <text evidence="10">In the C-terminal section; belongs to the DAO family.</text>
</comment>
<keyword evidence="2 10" id="KW-0489">Methyltransferase</keyword>
<keyword evidence="3 10" id="KW-0285">Flavoprotein</keyword>
<protein>
    <recommendedName>
        <fullName evidence="10">tRNA 5-methylaminomethyl-2-thiouridine biosynthesis bifunctional protein MnmC</fullName>
        <shortName evidence="10">tRNA mnm(5)s(2)U biosynthesis bifunctional protein</shortName>
    </recommendedName>
    <domain>
        <recommendedName>
            <fullName evidence="10">tRNA (mnm(5)s(2)U34)-methyltransferase</fullName>
            <ecNumber evidence="10">2.1.1.61</ecNumber>
        </recommendedName>
    </domain>
    <domain>
        <recommendedName>
            <fullName evidence="10">FAD-dependent cmnm(5)s(2)U34 oxidoreductase</fullName>
            <ecNumber evidence="10">1.5.-.-</ecNumber>
        </recommendedName>
    </domain>
</protein>
<feature type="domain" description="MnmC-like methyltransferase" evidence="12">
    <location>
        <begin position="118"/>
        <end position="241"/>
    </location>
</feature>
<keyword evidence="8 10" id="KW-0560">Oxidoreductase</keyword>
<dbReference type="Gene3D" id="3.30.9.10">
    <property type="entry name" value="D-Amino Acid Oxidase, subunit A, domain 2"/>
    <property type="match status" value="1"/>
</dbReference>
<dbReference type="NCBIfam" id="NF033855">
    <property type="entry name" value="tRNA_MNMC2"/>
    <property type="match status" value="1"/>
</dbReference>
<dbReference type="EC" id="2.1.1.61" evidence="10"/>
<dbReference type="InterPro" id="IPR047785">
    <property type="entry name" value="tRNA_MNMC2"/>
</dbReference>
<sequence length="669" mass="72072">MKRDNRPWGATPAATLSWTEDGAPYASDFDDLYYSREDGMAESRHVFLAGNRLPARWQAHRDADFRIAETGFGTGLNFLLSWQAWRQLEGPRPRLHYVAVEKYPLSREDMGRALAAWPELAELAGALLQAWPGRLPGQHRLLLEDGQLVLDLWWEDASDSFADLARLGPRFDAWYLDGFAPARNESMWQPALYQSMAALSRPGATVATFTAAGHVRRGLAAAGFQMAKVPGFGRKRESLAGCIAVTAAAPAAVATPWDLPAEETPEAGSVLIIGAGLAGCLLAKSLADRGLTVQLLDQGELAGEASGNEQGVLYTRLSRKHSALTDFALQSFSHAARRYRHYFASGLLASGRDGALCGSFHQQADADELAAMEESLAGLEGLAQVLDRAGAAEKLGAEPALAGYWYPDSGWLRPPAVCRAMLQSDLIELRENCGPLALVRTGTHWQALNDAGASVASAGVAVLCTGTGSTGFAPAQYLPLQSIRGQTSYLPASDASAGLRAAFCHQGYISPARDGVHCIGASFKLRDSSRELRAAEHRENVDKLATALPAWAASLAQLDPATLTGRVGFRCASPDYLPVVGPLPRRADFLQTYTALRKNAKRFIDARGDYMQGLYINTAHGSRGLSSAPLCAELLASMICREPLPLSSDLCRALSPARFLIRDLARNRL</sequence>
<dbReference type="Gene3D" id="3.40.50.150">
    <property type="entry name" value="Vaccinia Virus protein VP39"/>
    <property type="match status" value="1"/>
</dbReference>
<dbReference type="GO" id="GO:0016645">
    <property type="term" value="F:oxidoreductase activity, acting on the CH-NH group of donors"/>
    <property type="evidence" value="ECO:0007669"/>
    <property type="project" value="InterPro"/>
</dbReference>
<comment type="similarity">
    <text evidence="10">In the N-terminal section; belongs to the methyltransferase superfamily. tRNA (mnm(5)s(2)U34)-methyltransferase family.</text>
</comment>
<evidence type="ECO:0000313" key="13">
    <source>
        <dbReference type="EMBL" id="RLQ23215.1"/>
    </source>
</evidence>
<dbReference type="EC" id="1.5.-.-" evidence="10"/>
<dbReference type="InterPro" id="IPR008471">
    <property type="entry name" value="MnmC-like_methylTransf"/>
</dbReference>
<keyword evidence="4 10" id="KW-0808">Transferase</keyword>
<evidence type="ECO:0000256" key="1">
    <source>
        <dbReference type="ARBA" id="ARBA00022490"/>
    </source>
</evidence>
<reference evidence="13 14" key="1">
    <citation type="submission" date="2018-07" db="EMBL/GenBank/DDBJ databases">
        <title>Halioglobus sp. genome submission.</title>
        <authorList>
            <person name="Ye M.-Q."/>
            <person name="Du Z.-J."/>
        </authorList>
    </citation>
    <scope>NUCLEOTIDE SEQUENCE [LARGE SCALE GENOMIC DNA]</scope>
    <source>
        <strain evidence="13 14">U0301</strain>
    </source>
</reference>
<evidence type="ECO:0000256" key="7">
    <source>
        <dbReference type="ARBA" id="ARBA00022827"/>
    </source>
</evidence>
<keyword evidence="14" id="KW-1185">Reference proteome</keyword>
<evidence type="ECO:0000259" key="11">
    <source>
        <dbReference type="Pfam" id="PF01266"/>
    </source>
</evidence>
<evidence type="ECO:0000256" key="5">
    <source>
        <dbReference type="ARBA" id="ARBA00022691"/>
    </source>
</evidence>
<dbReference type="PANTHER" id="PTHR13847:SF283">
    <property type="entry name" value="TRNA 5-METHYLAMINOMETHYL-2-THIOURIDINE BIOSYNTHESIS BIFUNCTIONAL PROTEIN MNMC"/>
    <property type="match status" value="1"/>
</dbReference>
<feature type="region of interest" description="tRNA (mnm(5)s(2)U34)-methyltransferase" evidence="10">
    <location>
        <begin position="1"/>
        <end position="244"/>
    </location>
</feature>
<dbReference type="GO" id="GO:0005737">
    <property type="term" value="C:cytoplasm"/>
    <property type="evidence" value="ECO:0007669"/>
    <property type="project" value="UniProtKB-SubCell"/>
</dbReference>
<dbReference type="RefSeq" id="WP_117952982.1">
    <property type="nucleotide sequence ID" value="NZ_QRAN01000003.1"/>
</dbReference>
<comment type="caution">
    <text evidence="13">The sequence shown here is derived from an EMBL/GenBank/DDBJ whole genome shotgun (WGS) entry which is preliminary data.</text>
</comment>
<dbReference type="GO" id="GO:0050660">
    <property type="term" value="F:flavin adenine dinucleotide binding"/>
    <property type="evidence" value="ECO:0007669"/>
    <property type="project" value="UniProtKB-UniRule"/>
</dbReference>
<dbReference type="NCBIfam" id="NF002481">
    <property type="entry name" value="PRK01747.1-2"/>
    <property type="match status" value="1"/>
</dbReference>
<dbReference type="Proteomes" id="UP000265509">
    <property type="component" value="Unassembled WGS sequence"/>
</dbReference>
<dbReference type="GO" id="GO:0004808">
    <property type="term" value="F:tRNA (5-methylaminomethyl-2-thiouridylate)(34)-methyltransferase activity"/>
    <property type="evidence" value="ECO:0007669"/>
    <property type="project" value="UniProtKB-EC"/>
</dbReference>
<dbReference type="InterPro" id="IPR017610">
    <property type="entry name" value="tRNA_S-uridine_synth_MnmC_C"/>
</dbReference>
<feature type="domain" description="FAD dependent oxidoreductase" evidence="11">
    <location>
        <begin position="270"/>
        <end position="637"/>
    </location>
</feature>
<evidence type="ECO:0000256" key="10">
    <source>
        <dbReference type="HAMAP-Rule" id="MF_01102"/>
    </source>
</evidence>
<dbReference type="Pfam" id="PF01266">
    <property type="entry name" value="DAO"/>
    <property type="match status" value="1"/>
</dbReference>